<reference evidence="3" key="2">
    <citation type="submission" date="2017-11" db="EMBL/GenBank/DDBJ databases">
        <title>PacBio sequencing of new strain of the secondary endosymbiont Candidatus Hamiltonella defensa.</title>
        <authorList>
            <person name="Strand M.R."/>
            <person name="Oliver K."/>
        </authorList>
    </citation>
    <scope>NUCLEOTIDE SEQUENCE [LARGE SCALE GENOMIC DNA]</scope>
    <source>
        <strain evidence="3">A2C</strain>
    </source>
</reference>
<evidence type="ECO:0000256" key="1">
    <source>
        <dbReference type="SAM" id="Coils"/>
    </source>
</evidence>
<keyword evidence="1" id="KW-0175">Coiled coil</keyword>
<name>A0A2D3T711_9ENTR</name>
<evidence type="ECO:0000313" key="2">
    <source>
        <dbReference type="EMBL" id="ATW29598.1"/>
    </source>
</evidence>
<dbReference type="AlphaFoldDB" id="A0A2D3T711"/>
<sequence>MTILSHSINFINRTNTKIKNITNIITKPTAYYMELISVNNKSTAKINKQCNKLVEKFNILDENFLSKGTKNTEDQVMKILKEAKCLKKLLKLAEKHELENMTKERKNLTENETIQKSEEFRQNYNNKESSKNCVTGATVRYVNNLQSIRRVDSIINRLQACRLFSEINSKINKAETDVNLRNELVSAIFASTFFEGKRDYVENGPDFNWNAGEKFCLEIEKKCRNIEIQFDFNSALDSKRGGKFVNKMKNLLSEEISNPQNDAQISTLLKLYNNEINQKIDKLCIENNMITLSDFRSIWAI</sequence>
<protein>
    <submittedName>
        <fullName evidence="2">Uncharacterized protein</fullName>
    </submittedName>
</protein>
<accession>A0A2D3T711</accession>
<feature type="coiled-coil region" evidence="1">
    <location>
        <begin position="86"/>
        <end position="118"/>
    </location>
</feature>
<dbReference type="RefSeq" id="WP_100103129.1">
    <property type="nucleotide sequence ID" value="NZ_CADIJJ010000019.1"/>
</dbReference>
<reference evidence="3" key="1">
    <citation type="submission" date="2016-10" db="EMBL/GenBank/DDBJ databases">
        <authorList>
            <person name="Chevignon G."/>
        </authorList>
    </citation>
    <scope>NUCLEOTIDE SEQUENCE [LARGE SCALE GENOMIC DNA]</scope>
    <source>
        <strain evidence="3">A2C</strain>
    </source>
</reference>
<organism evidence="2 3">
    <name type="scientific">Candidatus Williamhamiltonella defendens</name>
    <dbReference type="NCBI Taxonomy" id="138072"/>
    <lineage>
        <taxon>Bacteria</taxon>
        <taxon>Pseudomonadati</taxon>
        <taxon>Pseudomonadota</taxon>
        <taxon>Gammaproteobacteria</taxon>
        <taxon>Enterobacterales</taxon>
        <taxon>Enterobacteriaceae</taxon>
        <taxon>aphid secondary symbionts</taxon>
        <taxon>Candidatus Williamhamiltonella</taxon>
    </lineage>
</organism>
<evidence type="ECO:0000313" key="3">
    <source>
        <dbReference type="Proteomes" id="UP000230008"/>
    </source>
</evidence>
<dbReference type="EMBL" id="CP017606">
    <property type="protein sequence ID" value="ATW29598.1"/>
    <property type="molecule type" value="Genomic_DNA"/>
</dbReference>
<gene>
    <name evidence="2" type="ORF">BJP41_03680</name>
</gene>
<dbReference type="Proteomes" id="UP000230008">
    <property type="component" value="Chromosome"/>
</dbReference>
<proteinExistence type="predicted"/>